<evidence type="ECO:0000313" key="9">
    <source>
        <dbReference type="Proteomes" id="UP001566331"/>
    </source>
</evidence>
<dbReference type="Proteomes" id="UP001566331">
    <property type="component" value="Unassembled WGS sequence"/>
</dbReference>
<dbReference type="InterPro" id="IPR010432">
    <property type="entry name" value="RDD"/>
</dbReference>
<comment type="subcellular location">
    <subcellularLocation>
        <location evidence="1">Cell membrane</location>
        <topology evidence="1">Multi-pass membrane protein</topology>
    </subcellularLocation>
</comment>
<proteinExistence type="predicted"/>
<keyword evidence="9" id="KW-1185">Reference proteome</keyword>
<evidence type="ECO:0000259" key="7">
    <source>
        <dbReference type="Pfam" id="PF06271"/>
    </source>
</evidence>
<organism evidence="8 9">
    <name type="scientific">Luteimonas salinilitoris</name>
    <dbReference type="NCBI Taxonomy" id="3237697"/>
    <lineage>
        <taxon>Bacteria</taxon>
        <taxon>Pseudomonadati</taxon>
        <taxon>Pseudomonadota</taxon>
        <taxon>Gammaproteobacteria</taxon>
        <taxon>Lysobacterales</taxon>
        <taxon>Lysobacteraceae</taxon>
        <taxon>Luteimonas</taxon>
    </lineage>
</organism>
<dbReference type="EMBL" id="JBFWIC010000006">
    <property type="protein sequence ID" value="MEZ0474306.1"/>
    <property type="molecule type" value="Genomic_DNA"/>
</dbReference>
<dbReference type="PANTHER" id="PTHR36115:SF10">
    <property type="entry name" value="RDD DOMAIN-CONTAINING PROTEIN"/>
    <property type="match status" value="1"/>
</dbReference>
<keyword evidence="3 6" id="KW-0812">Transmembrane</keyword>
<evidence type="ECO:0000256" key="5">
    <source>
        <dbReference type="ARBA" id="ARBA00023136"/>
    </source>
</evidence>
<dbReference type="Pfam" id="PF06271">
    <property type="entry name" value="RDD"/>
    <property type="match status" value="1"/>
</dbReference>
<feature type="transmembrane region" description="Helical" evidence="6">
    <location>
        <begin position="26"/>
        <end position="47"/>
    </location>
</feature>
<protein>
    <submittedName>
        <fullName evidence="8">RDD family protein</fullName>
    </submittedName>
</protein>
<feature type="transmembrane region" description="Helical" evidence="6">
    <location>
        <begin position="54"/>
        <end position="77"/>
    </location>
</feature>
<reference evidence="8 9" key="1">
    <citation type="submission" date="2024-07" db="EMBL/GenBank/DDBJ databases">
        <title>Luteimonas salilacus sp. nov., isolated from the shore soil of Salt Lake in Tibet of China.</title>
        <authorList>
            <person name="Zhang X."/>
            <person name="Li A."/>
        </authorList>
    </citation>
    <scope>NUCLEOTIDE SEQUENCE [LARGE SCALE GENOMIC DNA]</scope>
    <source>
        <strain evidence="8 9">B3-2-R+30</strain>
    </source>
</reference>
<dbReference type="InterPro" id="IPR051791">
    <property type="entry name" value="Pra-immunoreactive"/>
</dbReference>
<keyword evidence="5 6" id="KW-0472">Membrane</keyword>
<comment type="caution">
    <text evidence="8">The sequence shown here is derived from an EMBL/GenBank/DDBJ whole genome shotgun (WGS) entry which is preliminary data.</text>
</comment>
<name>A0ABV4HR53_9GAMM</name>
<keyword evidence="4 6" id="KW-1133">Transmembrane helix</keyword>
<feature type="domain" description="RDD" evidence="7">
    <location>
        <begin position="13"/>
        <end position="146"/>
    </location>
</feature>
<sequence length="156" mass="17952">MDDTSPAPQRPRALIGWRLLALFYDLWPAAALWFALSFLFNLGYLLAGHGAREFVAPFTVLGWLLWIACWLVTGLYATVSWRRGGQTLGMRPWRLRVRAADGSRPSWRALWLRYAVGALSLLPAGLGFWWAWFDRGRLTWHDRASGTRLLREPKPR</sequence>
<evidence type="ECO:0000256" key="1">
    <source>
        <dbReference type="ARBA" id="ARBA00004651"/>
    </source>
</evidence>
<keyword evidence="2" id="KW-1003">Cell membrane</keyword>
<evidence type="ECO:0000313" key="8">
    <source>
        <dbReference type="EMBL" id="MEZ0474306.1"/>
    </source>
</evidence>
<feature type="transmembrane region" description="Helical" evidence="6">
    <location>
        <begin position="111"/>
        <end position="133"/>
    </location>
</feature>
<accession>A0ABV4HR53</accession>
<evidence type="ECO:0000256" key="3">
    <source>
        <dbReference type="ARBA" id="ARBA00022692"/>
    </source>
</evidence>
<dbReference type="PANTHER" id="PTHR36115">
    <property type="entry name" value="PROLINE-RICH ANTIGEN HOMOLOG-RELATED"/>
    <property type="match status" value="1"/>
</dbReference>
<evidence type="ECO:0000256" key="6">
    <source>
        <dbReference type="SAM" id="Phobius"/>
    </source>
</evidence>
<dbReference type="RefSeq" id="WP_370561897.1">
    <property type="nucleotide sequence ID" value="NZ_JBFWIB010000001.1"/>
</dbReference>
<gene>
    <name evidence="8" type="ORF">AB6713_06705</name>
</gene>
<evidence type="ECO:0000256" key="4">
    <source>
        <dbReference type="ARBA" id="ARBA00022989"/>
    </source>
</evidence>
<evidence type="ECO:0000256" key="2">
    <source>
        <dbReference type="ARBA" id="ARBA00022475"/>
    </source>
</evidence>